<keyword evidence="3" id="KW-0677">Repeat</keyword>
<sequence>MRMREALKKTFRRSETERYRRAGARIGDRFLPNGAIISPNDCPFVTIGNYVTFGPGVMILTHDAALRDHIGWTRVQPVEIEDEVFIGARSTILPGVLIGRGSIIAAGSVVTKSIPRGEVWGGVPARPIADVATTRARNLAAGEHWPRFDQGWKAELDDPASSARLVESVKVAGGGWFY</sequence>
<dbReference type="EMBL" id="VRSX01000001">
    <property type="protein sequence ID" value="TXK15410.1"/>
    <property type="molecule type" value="Genomic_DNA"/>
</dbReference>
<gene>
    <name evidence="4" type="ORF">FVP74_03160</name>
</gene>
<dbReference type="Proteomes" id="UP000321949">
    <property type="component" value="Unassembled WGS sequence"/>
</dbReference>
<dbReference type="Pfam" id="PF14602">
    <property type="entry name" value="Hexapep_2"/>
    <property type="match status" value="1"/>
</dbReference>
<dbReference type="RefSeq" id="WP_147049595.1">
    <property type="nucleotide sequence ID" value="NZ_BKAH01000002.1"/>
</dbReference>
<dbReference type="AlphaFoldDB" id="A0A5C8I9Q4"/>
<dbReference type="InterPro" id="IPR001451">
    <property type="entry name" value="Hexapep"/>
</dbReference>
<dbReference type="PROSITE" id="PS00101">
    <property type="entry name" value="HEXAPEP_TRANSFERASES"/>
    <property type="match status" value="1"/>
</dbReference>
<keyword evidence="5" id="KW-1185">Reference proteome</keyword>
<dbReference type="PANTHER" id="PTHR23416">
    <property type="entry name" value="SIALIC ACID SYNTHASE-RELATED"/>
    <property type="match status" value="1"/>
</dbReference>
<organism evidence="4 5">
    <name type="scientific">Microbacterium saccharophilum</name>
    <dbReference type="NCBI Taxonomy" id="1213358"/>
    <lineage>
        <taxon>Bacteria</taxon>
        <taxon>Bacillati</taxon>
        <taxon>Actinomycetota</taxon>
        <taxon>Actinomycetes</taxon>
        <taxon>Micrococcales</taxon>
        <taxon>Microbacteriaceae</taxon>
        <taxon>Microbacterium</taxon>
    </lineage>
</organism>
<comment type="similarity">
    <text evidence="1">Belongs to the transferase hexapeptide repeat family.</text>
</comment>
<evidence type="ECO:0000313" key="5">
    <source>
        <dbReference type="Proteomes" id="UP000321949"/>
    </source>
</evidence>
<dbReference type="InterPro" id="IPR011004">
    <property type="entry name" value="Trimer_LpxA-like_sf"/>
</dbReference>
<comment type="caution">
    <text evidence="4">The sequence shown here is derived from an EMBL/GenBank/DDBJ whole genome shotgun (WGS) entry which is preliminary data.</text>
</comment>
<evidence type="ECO:0000313" key="4">
    <source>
        <dbReference type="EMBL" id="TXK15410.1"/>
    </source>
</evidence>
<evidence type="ECO:0000256" key="3">
    <source>
        <dbReference type="ARBA" id="ARBA00022737"/>
    </source>
</evidence>
<dbReference type="OrthoDB" id="2643438at2"/>
<accession>A0A5C8I9Q4</accession>
<dbReference type="SUPFAM" id="SSF51161">
    <property type="entry name" value="Trimeric LpxA-like enzymes"/>
    <property type="match status" value="1"/>
</dbReference>
<dbReference type="PANTHER" id="PTHR23416:SF23">
    <property type="entry name" value="ACETYLTRANSFERASE C18B11.09C-RELATED"/>
    <property type="match status" value="1"/>
</dbReference>
<name>A0A5C8I9Q4_9MICO</name>
<evidence type="ECO:0000256" key="1">
    <source>
        <dbReference type="ARBA" id="ARBA00007274"/>
    </source>
</evidence>
<keyword evidence="4" id="KW-0012">Acyltransferase</keyword>
<dbReference type="InterPro" id="IPR051159">
    <property type="entry name" value="Hexapeptide_acetyltransf"/>
</dbReference>
<proteinExistence type="inferred from homology"/>
<keyword evidence="2 4" id="KW-0808">Transferase</keyword>
<dbReference type="InterPro" id="IPR018357">
    <property type="entry name" value="Hexapep_transf_CS"/>
</dbReference>
<evidence type="ECO:0000256" key="2">
    <source>
        <dbReference type="ARBA" id="ARBA00022679"/>
    </source>
</evidence>
<dbReference type="Gene3D" id="2.160.10.10">
    <property type="entry name" value="Hexapeptide repeat proteins"/>
    <property type="match status" value="1"/>
</dbReference>
<reference evidence="4 5" key="1">
    <citation type="submission" date="2019-08" db="EMBL/GenBank/DDBJ databases">
        <authorList>
            <person name="Dong K."/>
        </authorList>
    </citation>
    <scope>NUCLEOTIDE SEQUENCE [LARGE SCALE GENOMIC DNA]</scope>
    <source>
        <strain evidence="4 5">K-1</strain>
    </source>
</reference>
<protein>
    <submittedName>
        <fullName evidence="4">Acyltransferase</fullName>
    </submittedName>
</protein>
<dbReference type="GO" id="GO:0008374">
    <property type="term" value="F:O-acyltransferase activity"/>
    <property type="evidence" value="ECO:0007669"/>
    <property type="project" value="TreeGrafter"/>
</dbReference>